<evidence type="ECO:0000256" key="2">
    <source>
        <dbReference type="ARBA" id="ARBA00022840"/>
    </source>
</evidence>
<dbReference type="InterPro" id="IPR009057">
    <property type="entry name" value="Homeodomain-like_sf"/>
</dbReference>
<dbReference type="PROSITE" id="PS50045">
    <property type="entry name" value="SIGMA54_INTERACT_4"/>
    <property type="match status" value="1"/>
</dbReference>
<dbReference type="PROSITE" id="PS00675">
    <property type="entry name" value="SIGMA54_INTERACT_1"/>
    <property type="match status" value="1"/>
</dbReference>
<name>A0ABS9MDQ0_9FIRM</name>
<dbReference type="InterPro" id="IPR058031">
    <property type="entry name" value="AAA_lid_NorR"/>
</dbReference>
<reference evidence="7 8" key="1">
    <citation type="submission" date="2022-01" db="EMBL/GenBank/DDBJ databases">
        <title>Collection of gut derived symbiotic bacterial strains cultured from healthy donors.</title>
        <authorList>
            <person name="Lin H."/>
            <person name="Kohout C."/>
            <person name="Waligurski E."/>
            <person name="Pamer E.G."/>
        </authorList>
    </citation>
    <scope>NUCLEOTIDE SEQUENCE [LARGE SCALE GENOMIC DNA]</scope>
    <source>
        <strain evidence="7 8">DFI.3.7</strain>
    </source>
</reference>
<evidence type="ECO:0000259" key="6">
    <source>
        <dbReference type="PROSITE" id="PS50045"/>
    </source>
</evidence>
<dbReference type="Gene3D" id="1.10.10.60">
    <property type="entry name" value="Homeodomain-like"/>
    <property type="match status" value="1"/>
</dbReference>
<dbReference type="InterPro" id="IPR025944">
    <property type="entry name" value="Sigma_54_int_dom_CS"/>
</dbReference>
<sequence>METKCCRNRNPQTELEKLYFKILETYEGCVLVADKTGKIIFWSGPEPTETFGLTGEEMSSGITLQQMVNMAQQNISPSLNALYTGRVAREIVIPATGTVFQMTSTPVFGDKGELELVVTFAMFDEKQREATEYFAQERNRYMQILTELQGKKMSLSSSKQMVANDVKMQNVLKFADQIARKESCVLITGESGVGKDVIARYIHQHSQRSGHVFLPVNCAAIPENLAESELFGYESGSFTGAKKGGKPGLFELADGGTLFLDEIGELPLSIQAKLLRVLETSEVQRVGGSATEKVSVRILAATNMDLRMAVQNKTFRMDLYYRLNVFTLPIPPLRERPADIRPLIDSFLDEYNKKYRSKINFQPDELKQLQNYPFPGNIRELRNIVERYVITSGQFPQELWENTGKVGENIGTAEQENIHWKETGLKRAIRLYEQQCIQQAMKQAKGVVPDAARLLQIPTSTLYQKLRMK</sequence>
<evidence type="ECO:0000313" key="7">
    <source>
        <dbReference type="EMBL" id="MCG4528948.1"/>
    </source>
</evidence>
<proteinExistence type="predicted"/>
<dbReference type="PANTHER" id="PTHR32071">
    <property type="entry name" value="TRANSCRIPTIONAL REGULATORY PROTEIN"/>
    <property type="match status" value="1"/>
</dbReference>
<dbReference type="InterPro" id="IPR002197">
    <property type="entry name" value="HTH_Fis"/>
</dbReference>
<dbReference type="SMART" id="SM00382">
    <property type="entry name" value="AAA"/>
    <property type="match status" value="1"/>
</dbReference>
<dbReference type="Proteomes" id="UP001200313">
    <property type="component" value="Unassembled WGS sequence"/>
</dbReference>
<dbReference type="InterPro" id="IPR025662">
    <property type="entry name" value="Sigma_54_int_dom_ATP-bd_1"/>
</dbReference>
<keyword evidence="4" id="KW-0238">DNA-binding</keyword>
<gene>
    <name evidence="7" type="ORF">L0P79_18080</name>
</gene>
<evidence type="ECO:0000256" key="5">
    <source>
        <dbReference type="ARBA" id="ARBA00023163"/>
    </source>
</evidence>
<dbReference type="Pfam" id="PF00158">
    <property type="entry name" value="Sigma54_activat"/>
    <property type="match status" value="1"/>
</dbReference>
<dbReference type="Pfam" id="PF02954">
    <property type="entry name" value="HTH_8"/>
    <property type="match status" value="1"/>
</dbReference>
<comment type="caution">
    <text evidence="7">The sequence shown here is derived from an EMBL/GenBank/DDBJ whole genome shotgun (WGS) entry which is preliminary data.</text>
</comment>
<keyword evidence="2" id="KW-0067">ATP-binding</keyword>
<evidence type="ECO:0000256" key="1">
    <source>
        <dbReference type="ARBA" id="ARBA00022741"/>
    </source>
</evidence>
<dbReference type="EMBL" id="JAKNJB010000051">
    <property type="protein sequence ID" value="MCG4528948.1"/>
    <property type="molecule type" value="Genomic_DNA"/>
</dbReference>
<keyword evidence="1" id="KW-0547">Nucleotide-binding</keyword>
<dbReference type="Gene3D" id="3.30.450.20">
    <property type="entry name" value="PAS domain"/>
    <property type="match status" value="1"/>
</dbReference>
<dbReference type="PROSITE" id="PS00688">
    <property type="entry name" value="SIGMA54_INTERACT_3"/>
    <property type="match status" value="1"/>
</dbReference>
<organism evidence="7 8">
    <name type="scientific">Intestinimonas massiliensis</name>
    <name type="common">ex Afouda et al. 2020</name>
    <dbReference type="NCBI Taxonomy" id="1673721"/>
    <lineage>
        <taxon>Bacteria</taxon>
        <taxon>Bacillati</taxon>
        <taxon>Bacillota</taxon>
        <taxon>Clostridia</taxon>
        <taxon>Eubacteriales</taxon>
        <taxon>Intestinimonas</taxon>
    </lineage>
</organism>
<protein>
    <submittedName>
        <fullName evidence="7">Sigma 54-interacting transcriptional regulator</fullName>
    </submittedName>
</protein>
<feature type="domain" description="Sigma-54 factor interaction" evidence="6">
    <location>
        <begin position="161"/>
        <end position="390"/>
    </location>
</feature>
<dbReference type="Pfam" id="PF25601">
    <property type="entry name" value="AAA_lid_14"/>
    <property type="match status" value="1"/>
</dbReference>
<dbReference type="CDD" id="cd00009">
    <property type="entry name" value="AAA"/>
    <property type="match status" value="1"/>
</dbReference>
<dbReference type="PANTHER" id="PTHR32071:SF121">
    <property type="entry name" value="SIGMA L-DEPENDENT TRANSCRIPTIONAL REGULATOR YQIR-RELATED"/>
    <property type="match status" value="1"/>
</dbReference>
<dbReference type="Gene3D" id="3.40.50.300">
    <property type="entry name" value="P-loop containing nucleotide triphosphate hydrolases"/>
    <property type="match status" value="1"/>
</dbReference>
<dbReference type="RefSeq" id="WP_238075158.1">
    <property type="nucleotide sequence ID" value="NZ_JAKNJB010000051.1"/>
</dbReference>
<accession>A0ABS9MDQ0</accession>
<dbReference type="SUPFAM" id="SSF52540">
    <property type="entry name" value="P-loop containing nucleoside triphosphate hydrolases"/>
    <property type="match status" value="1"/>
</dbReference>
<dbReference type="PROSITE" id="PS00676">
    <property type="entry name" value="SIGMA54_INTERACT_2"/>
    <property type="match status" value="1"/>
</dbReference>
<evidence type="ECO:0000256" key="4">
    <source>
        <dbReference type="ARBA" id="ARBA00023125"/>
    </source>
</evidence>
<evidence type="ECO:0000313" key="8">
    <source>
        <dbReference type="Proteomes" id="UP001200313"/>
    </source>
</evidence>
<dbReference type="SUPFAM" id="SSF46689">
    <property type="entry name" value="Homeodomain-like"/>
    <property type="match status" value="1"/>
</dbReference>
<keyword evidence="5" id="KW-0804">Transcription</keyword>
<dbReference type="InterPro" id="IPR002078">
    <property type="entry name" value="Sigma_54_int"/>
</dbReference>
<dbReference type="InterPro" id="IPR025943">
    <property type="entry name" value="Sigma_54_int_dom_ATP-bd_2"/>
</dbReference>
<dbReference type="InterPro" id="IPR027417">
    <property type="entry name" value="P-loop_NTPase"/>
</dbReference>
<keyword evidence="8" id="KW-1185">Reference proteome</keyword>
<evidence type="ECO:0000256" key="3">
    <source>
        <dbReference type="ARBA" id="ARBA00023015"/>
    </source>
</evidence>
<dbReference type="InterPro" id="IPR003593">
    <property type="entry name" value="AAA+_ATPase"/>
</dbReference>
<dbReference type="Gene3D" id="1.10.8.60">
    <property type="match status" value="1"/>
</dbReference>
<keyword evidence="3" id="KW-0805">Transcription regulation</keyword>